<reference evidence="1" key="1">
    <citation type="submission" date="2025-08" db="UniProtKB">
        <authorList>
            <consortium name="Ensembl"/>
        </authorList>
    </citation>
    <scope>IDENTIFICATION</scope>
</reference>
<reference evidence="1" key="2">
    <citation type="submission" date="2025-09" db="UniProtKB">
        <authorList>
            <consortium name="Ensembl"/>
        </authorList>
    </citation>
    <scope>IDENTIFICATION</scope>
</reference>
<dbReference type="Proteomes" id="UP000694423">
    <property type="component" value="Unplaced"/>
</dbReference>
<name>A0A8C4JFI5_DRONO</name>
<evidence type="ECO:0000313" key="2">
    <source>
        <dbReference type="Proteomes" id="UP000694423"/>
    </source>
</evidence>
<accession>A0A8C4JFI5</accession>
<dbReference type="AlphaFoldDB" id="A0A8C4JFI5"/>
<keyword evidence="2" id="KW-1185">Reference proteome</keyword>
<dbReference type="Ensembl" id="ENSDNVT00000009360.1">
    <property type="protein sequence ID" value="ENSDNVP00000007743.1"/>
    <property type="gene ID" value="ENSDNVG00000005501.1"/>
</dbReference>
<organism evidence="1 2">
    <name type="scientific">Dromaius novaehollandiae</name>
    <name type="common">Emu</name>
    <dbReference type="NCBI Taxonomy" id="8790"/>
    <lineage>
        <taxon>Eukaryota</taxon>
        <taxon>Metazoa</taxon>
        <taxon>Chordata</taxon>
        <taxon>Craniata</taxon>
        <taxon>Vertebrata</taxon>
        <taxon>Euteleostomi</taxon>
        <taxon>Archelosauria</taxon>
        <taxon>Archosauria</taxon>
        <taxon>Dinosauria</taxon>
        <taxon>Saurischia</taxon>
        <taxon>Theropoda</taxon>
        <taxon>Coelurosauria</taxon>
        <taxon>Aves</taxon>
        <taxon>Palaeognathae</taxon>
        <taxon>Casuariiformes</taxon>
        <taxon>Dromaiidae</taxon>
        <taxon>Dromaius</taxon>
    </lineage>
</organism>
<evidence type="ECO:0000313" key="1">
    <source>
        <dbReference type="Ensembl" id="ENSDNVP00000007743.1"/>
    </source>
</evidence>
<protein>
    <submittedName>
        <fullName evidence="1">Uncharacterized protein</fullName>
    </submittedName>
</protein>
<proteinExistence type="predicted"/>
<sequence length="145" mass="16392">MPFLEIILFCYKNDLSCKCHKSSPQSRPTASEVPRTNLSHICVLPFQELCTSASPYLVPTKAVRCSSCLKKPMTLQEMVENSSGMLWEKDFDLFKVSAACARCSADRLCLFLRWVKWRGRSSLSSYPAMQDSLNLILNSITAFKP</sequence>